<dbReference type="Proteomes" id="UP000623467">
    <property type="component" value="Unassembled WGS sequence"/>
</dbReference>
<evidence type="ECO:0000313" key="2">
    <source>
        <dbReference type="Proteomes" id="UP000623467"/>
    </source>
</evidence>
<evidence type="ECO:0000313" key="1">
    <source>
        <dbReference type="EMBL" id="KAF7324432.1"/>
    </source>
</evidence>
<keyword evidence="2" id="KW-1185">Reference proteome</keyword>
<gene>
    <name evidence="1" type="ORF">MSAN_02519400</name>
</gene>
<sequence>MDHIGQFTETLHKILTFVQAQQDNSKIKHFFRQNQLSALLKDCQSGLQLALDNFTITSQAILAHNINEMRSKTHHIHTELLELISNLSDSTISDHVSSIHMLNKSQASSLSLSLLPAMPQIFHGLC</sequence>
<protein>
    <submittedName>
        <fullName evidence="1">Uncharacterized protein</fullName>
    </submittedName>
</protein>
<dbReference type="AlphaFoldDB" id="A0A8H6TX84"/>
<dbReference type="GO" id="GO:0007166">
    <property type="term" value="P:cell surface receptor signaling pathway"/>
    <property type="evidence" value="ECO:0007669"/>
    <property type="project" value="InterPro"/>
</dbReference>
<comment type="caution">
    <text evidence="1">The sequence shown here is derived from an EMBL/GenBank/DDBJ whole genome shotgun (WGS) entry which is preliminary data.</text>
</comment>
<dbReference type="InterPro" id="IPR059179">
    <property type="entry name" value="MLKL-like_MCAfunc"/>
</dbReference>
<dbReference type="InterPro" id="IPR036537">
    <property type="entry name" value="Adaptor_Cbl_N_dom_sf"/>
</dbReference>
<reference evidence="1" key="1">
    <citation type="submission" date="2020-05" db="EMBL/GenBank/DDBJ databases">
        <title>Mycena genomes resolve the evolution of fungal bioluminescence.</title>
        <authorList>
            <person name="Tsai I.J."/>
        </authorList>
    </citation>
    <scope>NUCLEOTIDE SEQUENCE</scope>
    <source>
        <strain evidence="1">160909Yilan</strain>
    </source>
</reference>
<dbReference type="EMBL" id="JACAZH010000111">
    <property type="protein sequence ID" value="KAF7324432.1"/>
    <property type="molecule type" value="Genomic_DNA"/>
</dbReference>
<accession>A0A8H6TX84</accession>
<dbReference type="OrthoDB" id="1534087at2759"/>
<name>A0A8H6TX84_9AGAR</name>
<proteinExistence type="predicted"/>
<dbReference type="CDD" id="cd21037">
    <property type="entry name" value="MLKL_NTD"/>
    <property type="match status" value="1"/>
</dbReference>
<organism evidence="1 2">
    <name type="scientific">Mycena sanguinolenta</name>
    <dbReference type="NCBI Taxonomy" id="230812"/>
    <lineage>
        <taxon>Eukaryota</taxon>
        <taxon>Fungi</taxon>
        <taxon>Dikarya</taxon>
        <taxon>Basidiomycota</taxon>
        <taxon>Agaricomycotina</taxon>
        <taxon>Agaricomycetes</taxon>
        <taxon>Agaricomycetidae</taxon>
        <taxon>Agaricales</taxon>
        <taxon>Marasmiineae</taxon>
        <taxon>Mycenaceae</taxon>
        <taxon>Mycena</taxon>
    </lineage>
</organism>
<dbReference type="Gene3D" id="1.20.930.20">
    <property type="entry name" value="Adaptor protein Cbl, N-terminal domain"/>
    <property type="match status" value="1"/>
</dbReference>